<dbReference type="PIRSF" id="PIRSF011444">
    <property type="entry name" value="DUF1287"/>
    <property type="match status" value="1"/>
</dbReference>
<protein>
    <recommendedName>
        <fullName evidence="4">DUF1287 domain-containing protein</fullName>
    </recommendedName>
</protein>
<feature type="signal peptide" evidence="1">
    <location>
        <begin position="1"/>
        <end position="21"/>
    </location>
</feature>
<dbReference type="Proteomes" id="UP000031167">
    <property type="component" value="Unassembled WGS sequence"/>
</dbReference>
<keyword evidence="3" id="KW-1185">Reference proteome</keyword>
<dbReference type="Pfam" id="PF06940">
    <property type="entry name" value="DUF1287"/>
    <property type="match status" value="1"/>
</dbReference>
<reference evidence="2 3" key="1">
    <citation type="submission" date="2014-12" db="EMBL/GenBank/DDBJ databases">
        <title>Genome sequencing of Chryseobacterium taiwanense TPW19.</title>
        <authorList>
            <person name="Tan P.W."/>
            <person name="Chan K.-G."/>
        </authorList>
    </citation>
    <scope>NUCLEOTIDE SEQUENCE [LARGE SCALE GENOMIC DNA]</scope>
    <source>
        <strain evidence="2 3">TPW19</strain>
    </source>
</reference>
<feature type="chain" id="PRO_5002089473" description="DUF1287 domain-containing protein" evidence="1">
    <location>
        <begin position="22"/>
        <end position="193"/>
    </location>
</feature>
<accession>A0A0B4E4Y5</accession>
<dbReference type="AlphaFoldDB" id="A0A0B4E4Y5"/>
<dbReference type="STRING" id="363331.RM51_14795"/>
<gene>
    <name evidence="2" type="ORF">RM51_14795</name>
</gene>
<dbReference type="EMBL" id="JWTA01000015">
    <property type="protein sequence ID" value="KIC61668.1"/>
    <property type="molecule type" value="Genomic_DNA"/>
</dbReference>
<dbReference type="RefSeq" id="WP_039371234.1">
    <property type="nucleotide sequence ID" value="NZ_JWTA01000015.1"/>
</dbReference>
<evidence type="ECO:0008006" key="4">
    <source>
        <dbReference type="Google" id="ProtNLM"/>
    </source>
</evidence>
<dbReference type="OrthoDB" id="114026at2"/>
<name>A0A0B4E4Y5_9FLAO</name>
<keyword evidence="1" id="KW-0732">Signal</keyword>
<dbReference type="InterPro" id="IPR009706">
    <property type="entry name" value="DUF1287"/>
</dbReference>
<organism evidence="2 3">
    <name type="scientific">Chryseobacterium taiwanense</name>
    <dbReference type="NCBI Taxonomy" id="363331"/>
    <lineage>
        <taxon>Bacteria</taxon>
        <taxon>Pseudomonadati</taxon>
        <taxon>Bacteroidota</taxon>
        <taxon>Flavobacteriia</taxon>
        <taxon>Flavobacteriales</taxon>
        <taxon>Weeksellaceae</taxon>
        <taxon>Chryseobacterium group</taxon>
        <taxon>Chryseobacterium</taxon>
    </lineage>
</organism>
<sequence length="193" mass="21968">MRKYFTILIIICCVFISKAQAQFAYKLSDAALGLTKDRVTYDPAYFTIKYPNGDVPSDKGVCTDVVIRAYRKLGIDLQKEVHEDMAKNFSKYPKTWGLKKPDTNIDHRRVPNLRVFFAKFGKSKSIEAKPELYVPGDIVTWILPGNLTHIGIVVNKKSADGKRYLIVHNIGGGQVIEDCLFKFTITGHYQYQK</sequence>
<evidence type="ECO:0000313" key="2">
    <source>
        <dbReference type="EMBL" id="KIC61668.1"/>
    </source>
</evidence>
<evidence type="ECO:0000256" key="1">
    <source>
        <dbReference type="SAM" id="SignalP"/>
    </source>
</evidence>
<evidence type="ECO:0000313" key="3">
    <source>
        <dbReference type="Proteomes" id="UP000031167"/>
    </source>
</evidence>
<comment type="caution">
    <text evidence="2">The sequence shown here is derived from an EMBL/GenBank/DDBJ whole genome shotgun (WGS) entry which is preliminary data.</text>
</comment>
<proteinExistence type="predicted"/>